<dbReference type="SUPFAM" id="SSF51735">
    <property type="entry name" value="NAD(P)-binding Rossmann-fold domains"/>
    <property type="match status" value="1"/>
</dbReference>
<dbReference type="Pfam" id="PF01408">
    <property type="entry name" value="GFO_IDH_MocA"/>
    <property type="match status" value="1"/>
</dbReference>
<reference evidence="5 6" key="2">
    <citation type="journal article" date="2011" name="Stand. Genomic Sci.">
        <title>Complete genome sequence of Truepera radiovictrix type strain (RQ-24).</title>
        <authorList>
            <person name="Ivanova N."/>
            <person name="Rohde C."/>
            <person name="Munk C."/>
            <person name="Nolan M."/>
            <person name="Lucas S."/>
            <person name="Del Rio T.G."/>
            <person name="Tice H."/>
            <person name="Deshpande S."/>
            <person name="Cheng J.F."/>
            <person name="Tapia R."/>
            <person name="Han C."/>
            <person name="Goodwin L."/>
            <person name="Pitluck S."/>
            <person name="Liolios K."/>
            <person name="Mavromatis K."/>
            <person name="Mikhailova N."/>
            <person name="Pati A."/>
            <person name="Chen A."/>
            <person name="Palaniappan K."/>
            <person name="Land M."/>
            <person name="Hauser L."/>
            <person name="Chang Y.J."/>
            <person name="Jeffries C.D."/>
            <person name="Brambilla E."/>
            <person name="Rohde M."/>
            <person name="Goker M."/>
            <person name="Tindall B.J."/>
            <person name="Woyke T."/>
            <person name="Bristow J."/>
            <person name="Eisen J.A."/>
            <person name="Markowitz V."/>
            <person name="Hugenholtz P."/>
            <person name="Kyrpides N.C."/>
            <person name="Klenk H.P."/>
            <person name="Lapidus A."/>
        </authorList>
    </citation>
    <scope>NUCLEOTIDE SEQUENCE [LARGE SCALE GENOMIC DNA]</scope>
    <source>
        <strain evidence="6">DSM 17093 / CIP 108686 / LMG 22925 / RQ-24</strain>
    </source>
</reference>
<organism evidence="5 6">
    <name type="scientific">Truepera radiovictrix (strain DSM 17093 / CIP 108686 / LMG 22925 / RQ-24)</name>
    <dbReference type="NCBI Taxonomy" id="649638"/>
    <lineage>
        <taxon>Bacteria</taxon>
        <taxon>Thermotogati</taxon>
        <taxon>Deinococcota</taxon>
        <taxon>Deinococci</taxon>
        <taxon>Trueperales</taxon>
        <taxon>Trueperaceae</taxon>
        <taxon>Truepera</taxon>
    </lineage>
</organism>
<dbReference type="PANTHER" id="PTHR42840">
    <property type="entry name" value="NAD(P)-BINDING ROSSMANN-FOLD SUPERFAMILY PROTEIN-RELATED"/>
    <property type="match status" value="1"/>
</dbReference>
<protein>
    <submittedName>
        <fullName evidence="5">Oxidoreductase domain protein</fullName>
    </submittedName>
</protein>
<dbReference type="Pfam" id="PF22725">
    <property type="entry name" value="GFO_IDH_MocA_C3"/>
    <property type="match status" value="1"/>
</dbReference>
<dbReference type="PANTHER" id="PTHR42840:SF3">
    <property type="entry name" value="BINDING ROSSMANN FOLD OXIDOREDUCTASE, PUTATIVE (AFU_ORTHOLOGUE AFUA_2G10240)-RELATED"/>
    <property type="match status" value="1"/>
</dbReference>
<dbReference type="KEGG" id="tra:Trad_1233"/>
<dbReference type="HOGENOM" id="CLU_023194_0_3_0"/>
<keyword evidence="6" id="KW-1185">Reference proteome</keyword>
<dbReference type="InterPro" id="IPR030827">
    <property type="entry name" value="Myo_inos_IolG"/>
</dbReference>
<keyword evidence="2" id="KW-0560">Oxidoreductase</keyword>
<dbReference type="InterPro" id="IPR055170">
    <property type="entry name" value="GFO_IDH_MocA-like_dom"/>
</dbReference>
<reference evidence="6" key="1">
    <citation type="submission" date="2010-05" db="EMBL/GenBank/DDBJ databases">
        <title>The complete genome of Truepera radiovictris DSM 17093.</title>
        <authorList>
            <consortium name="US DOE Joint Genome Institute (JGI-PGF)"/>
            <person name="Lucas S."/>
            <person name="Copeland A."/>
            <person name="Lapidus A."/>
            <person name="Glavina del Rio T."/>
            <person name="Dalin E."/>
            <person name="Tice H."/>
            <person name="Bruce D."/>
            <person name="Goodwin L."/>
            <person name="Pitluck S."/>
            <person name="Kyrpides N."/>
            <person name="Mavromatis K."/>
            <person name="Ovchinnikova G."/>
            <person name="Munk A.C."/>
            <person name="Detter J.C."/>
            <person name="Han C."/>
            <person name="Tapia R."/>
            <person name="Land M."/>
            <person name="Hauser L."/>
            <person name="Markowitz V."/>
            <person name="Cheng J.-F."/>
            <person name="Hugenholtz P."/>
            <person name="Woyke T."/>
            <person name="Wu D."/>
            <person name="Tindall B."/>
            <person name="Pomrenke H.G."/>
            <person name="Brambilla E."/>
            <person name="Klenk H.-P."/>
            <person name="Eisen J.A."/>
        </authorList>
    </citation>
    <scope>NUCLEOTIDE SEQUENCE [LARGE SCALE GENOMIC DNA]</scope>
    <source>
        <strain evidence="6">DSM 17093 / CIP 108686 / LMG 22925 / RQ-24</strain>
    </source>
</reference>
<dbReference type="SUPFAM" id="SSF55347">
    <property type="entry name" value="Glyceraldehyde-3-phosphate dehydrogenase-like, C-terminal domain"/>
    <property type="match status" value="1"/>
</dbReference>
<evidence type="ECO:0000259" key="3">
    <source>
        <dbReference type="Pfam" id="PF01408"/>
    </source>
</evidence>
<comment type="similarity">
    <text evidence="1">Belongs to the Gfo/Idh/MocA family.</text>
</comment>
<evidence type="ECO:0000313" key="6">
    <source>
        <dbReference type="Proteomes" id="UP000000379"/>
    </source>
</evidence>
<dbReference type="OrthoDB" id="9815825at2"/>
<name>D7CWF7_TRURR</name>
<evidence type="ECO:0000259" key="4">
    <source>
        <dbReference type="Pfam" id="PF22725"/>
    </source>
</evidence>
<evidence type="ECO:0000256" key="1">
    <source>
        <dbReference type="ARBA" id="ARBA00010928"/>
    </source>
</evidence>
<dbReference type="RefSeq" id="WP_013177726.1">
    <property type="nucleotide sequence ID" value="NC_014221.1"/>
</dbReference>
<dbReference type="eggNOG" id="COG0673">
    <property type="taxonomic scope" value="Bacteria"/>
</dbReference>
<dbReference type="EMBL" id="CP002049">
    <property type="protein sequence ID" value="ADI14356.1"/>
    <property type="molecule type" value="Genomic_DNA"/>
</dbReference>
<dbReference type="STRING" id="649638.Trad_1233"/>
<dbReference type="GO" id="GO:0000166">
    <property type="term" value="F:nucleotide binding"/>
    <property type="evidence" value="ECO:0007669"/>
    <property type="project" value="InterPro"/>
</dbReference>
<evidence type="ECO:0000256" key="2">
    <source>
        <dbReference type="ARBA" id="ARBA00023002"/>
    </source>
</evidence>
<evidence type="ECO:0000313" key="5">
    <source>
        <dbReference type="EMBL" id="ADI14356.1"/>
    </source>
</evidence>
<feature type="domain" description="Gfo/Idh/MocA-like oxidoreductase N-terminal" evidence="3">
    <location>
        <begin position="7"/>
        <end position="124"/>
    </location>
</feature>
<dbReference type="GO" id="GO:0016491">
    <property type="term" value="F:oxidoreductase activity"/>
    <property type="evidence" value="ECO:0007669"/>
    <property type="project" value="UniProtKB-KW"/>
</dbReference>
<sequence>MPSTRLHVALIGAGRMAQTHAAVLATLPGVRVRAVCDPREAAARALAEPLGAAAVTEAARVFDDPHVDAVLITTPTPTHAALVTRAAEAGKHVFVEKPVAATLEEAERVVAAVARAGVACQVGFQRRFDPAYVEAKRLVDAGELGALEGFRGVSRDPAPPPLAFLRSSGGLMVDLGIHDLDTARFFVGEVREVYAVGSVQVEPRLKEYGLFDTAVATLRFDNGALGTLELGLRTAYGYDVRAEILGERGRLHLEMDSRLHLRRYDAAGGSFVRPRGFEERFFDAYRGELLTFFACLRAGQPVSPDAADATKSLQLALAAQRSLETGSAVAVATFREGVAA</sequence>
<accession>D7CWF7</accession>
<feature type="domain" description="GFO/IDH/MocA-like oxidoreductase" evidence="4">
    <location>
        <begin position="132"/>
        <end position="251"/>
    </location>
</feature>
<dbReference type="NCBIfam" id="TIGR04380">
    <property type="entry name" value="myo_inos_iolG"/>
    <property type="match status" value="1"/>
</dbReference>
<dbReference type="Gene3D" id="3.30.360.10">
    <property type="entry name" value="Dihydrodipicolinate Reductase, domain 2"/>
    <property type="match status" value="1"/>
</dbReference>
<dbReference type="AlphaFoldDB" id="D7CWF7"/>
<dbReference type="InterPro" id="IPR000683">
    <property type="entry name" value="Gfo/Idh/MocA-like_OxRdtase_N"/>
</dbReference>
<dbReference type="Gene3D" id="3.40.50.720">
    <property type="entry name" value="NAD(P)-binding Rossmann-like Domain"/>
    <property type="match status" value="1"/>
</dbReference>
<proteinExistence type="inferred from homology"/>
<dbReference type="InterPro" id="IPR036291">
    <property type="entry name" value="NAD(P)-bd_dom_sf"/>
</dbReference>
<gene>
    <name evidence="5" type="ordered locus">Trad_1233</name>
</gene>
<dbReference type="Proteomes" id="UP000000379">
    <property type="component" value="Chromosome"/>
</dbReference>